<keyword evidence="9" id="KW-1185">Reference proteome</keyword>
<feature type="transmembrane region" description="Helical" evidence="7">
    <location>
        <begin position="107"/>
        <end position="127"/>
    </location>
</feature>
<comment type="subcellular location">
    <subcellularLocation>
        <location evidence="1">Cell membrane</location>
        <topology evidence="1">Multi-pass membrane protein</topology>
    </subcellularLocation>
</comment>
<feature type="transmembrane region" description="Helical" evidence="7">
    <location>
        <begin position="192"/>
        <end position="210"/>
    </location>
</feature>
<evidence type="ECO:0000313" key="8">
    <source>
        <dbReference type="EMBL" id="PSL54349.1"/>
    </source>
</evidence>
<sequence>MEGVWVFLLAFLTCGYFALAGFDYGVGVVLRLVGRDERSRREVLRAVTPFFLGNEVWLVAAVGVLFGAFPRLEGELLSSQHTVFVVLLAGLVCFTVAVQLRSPGWDFLLVGGALVVVVGWGVLLGRVLGGPVWLWGAGMPVLFSLHGAVFLAWRLSGGLRERAVRIAGLLVLPSLVFVVAAVVTAGSVPVPAFGVTGVVAVGLLGGVWATLRSRRHLVAFCCSAAVCALPVLGVFGARSVVTVSVMADVPTLRVLTWAAVVVVPLVLVFQWATWRMSRAAR</sequence>
<dbReference type="GO" id="GO:0005886">
    <property type="term" value="C:plasma membrane"/>
    <property type="evidence" value="ECO:0007669"/>
    <property type="project" value="UniProtKB-SubCell"/>
</dbReference>
<dbReference type="Proteomes" id="UP000241118">
    <property type="component" value="Unassembled WGS sequence"/>
</dbReference>
<feature type="transmembrane region" description="Helical" evidence="7">
    <location>
        <begin position="255"/>
        <end position="274"/>
    </location>
</feature>
<protein>
    <submittedName>
        <fullName evidence="8">Cytochrome bd-I ubiquinol oxidase subunit 2 apoprotein</fullName>
    </submittedName>
</protein>
<evidence type="ECO:0000256" key="2">
    <source>
        <dbReference type="ARBA" id="ARBA00007543"/>
    </source>
</evidence>
<evidence type="ECO:0000256" key="4">
    <source>
        <dbReference type="ARBA" id="ARBA00022692"/>
    </source>
</evidence>
<dbReference type="PANTHER" id="PTHR43141">
    <property type="entry name" value="CYTOCHROME BD2 SUBUNIT II"/>
    <property type="match status" value="1"/>
</dbReference>
<feature type="transmembrane region" description="Helical" evidence="7">
    <location>
        <begin position="217"/>
        <end position="235"/>
    </location>
</feature>
<dbReference type="InterPro" id="IPR003317">
    <property type="entry name" value="Cyt-d_oxidase_su2"/>
</dbReference>
<comment type="similarity">
    <text evidence="2">Belongs to the cytochrome ubiquinol oxidase subunit 2 family.</text>
</comment>
<dbReference type="AlphaFoldDB" id="A0A2P8I792"/>
<feature type="transmembrane region" description="Helical" evidence="7">
    <location>
        <begin position="46"/>
        <end position="69"/>
    </location>
</feature>
<dbReference type="GO" id="GO:0009055">
    <property type="term" value="F:electron transfer activity"/>
    <property type="evidence" value="ECO:0007669"/>
    <property type="project" value="TreeGrafter"/>
</dbReference>
<evidence type="ECO:0000313" key="9">
    <source>
        <dbReference type="Proteomes" id="UP000241118"/>
    </source>
</evidence>
<dbReference type="RefSeq" id="WP_181320284.1">
    <property type="nucleotide sequence ID" value="NZ_PYAX01000007.1"/>
</dbReference>
<evidence type="ECO:0000256" key="3">
    <source>
        <dbReference type="ARBA" id="ARBA00022475"/>
    </source>
</evidence>
<feature type="transmembrane region" description="Helical" evidence="7">
    <location>
        <begin position="81"/>
        <end position="100"/>
    </location>
</feature>
<feature type="transmembrane region" description="Helical" evidence="7">
    <location>
        <begin position="133"/>
        <end position="154"/>
    </location>
</feature>
<feature type="transmembrane region" description="Helical" evidence="7">
    <location>
        <begin position="6"/>
        <end position="34"/>
    </location>
</feature>
<keyword evidence="4 7" id="KW-0812">Transmembrane</keyword>
<dbReference type="PANTHER" id="PTHR43141:SF4">
    <property type="entry name" value="CYTOCHROME BD2 SUBUNIT II"/>
    <property type="match status" value="1"/>
</dbReference>
<dbReference type="GO" id="GO:0019646">
    <property type="term" value="P:aerobic electron transport chain"/>
    <property type="evidence" value="ECO:0007669"/>
    <property type="project" value="TreeGrafter"/>
</dbReference>
<organism evidence="8 9">
    <name type="scientific">Saccharothrix carnea</name>
    <dbReference type="NCBI Taxonomy" id="1280637"/>
    <lineage>
        <taxon>Bacteria</taxon>
        <taxon>Bacillati</taxon>
        <taxon>Actinomycetota</taxon>
        <taxon>Actinomycetes</taxon>
        <taxon>Pseudonocardiales</taxon>
        <taxon>Pseudonocardiaceae</taxon>
        <taxon>Saccharothrix</taxon>
    </lineage>
</organism>
<dbReference type="Pfam" id="PF02322">
    <property type="entry name" value="Cyt_bd_oxida_II"/>
    <property type="match status" value="1"/>
</dbReference>
<keyword evidence="6 7" id="KW-0472">Membrane</keyword>
<name>A0A2P8I792_SACCR</name>
<gene>
    <name evidence="8" type="ORF">B0I31_107408</name>
</gene>
<keyword evidence="3" id="KW-1003">Cell membrane</keyword>
<evidence type="ECO:0000256" key="6">
    <source>
        <dbReference type="ARBA" id="ARBA00023136"/>
    </source>
</evidence>
<evidence type="ECO:0000256" key="7">
    <source>
        <dbReference type="SAM" id="Phobius"/>
    </source>
</evidence>
<evidence type="ECO:0000256" key="1">
    <source>
        <dbReference type="ARBA" id="ARBA00004651"/>
    </source>
</evidence>
<dbReference type="GO" id="GO:0016682">
    <property type="term" value="F:oxidoreductase activity, acting on diphenols and related substances as donors, oxygen as acceptor"/>
    <property type="evidence" value="ECO:0007669"/>
    <property type="project" value="TreeGrafter"/>
</dbReference>
<evidence type="ECO:0000256" key="5">
    <source>
        <dbReference type="ARBA" id="ARBA00022989"/>
    </source>
</evidence>
<proteinExistence type="inferred from homology"/>
<accession>A0A2P8I792</accession>
<reference evidence="8 9" key="1">
    <citation type="submission" date="2018-03" db="EMBL/GenBank/DDBJ databases">
        <title>Genomic Encyclopedia of Type Strains, Phase III (KMG-III): the genomes of soil and plant-associated and newly described type strains.</title>
        <authorList>
            <person name="Whitman W."/>
        </authorList>
    </citation>
    <scope>NUCLEOTIDE SEQUENCE [LARGE SCALE GENOMIC DNA]</scope>
    <source>
        <strain evidence="8 9">CGMCC 4.7097</strain>
    </source>
</reference>
<feature type="transmembrane region" description="Helical" evidence="7">
    <location>
        <begin position="166"/>
        <end position="186"/>
    </location>
</feature>
<dbReference type="GO" id="GO:0070069">
    <property type="term" value="C:cytochrome complex"/>
    <property type="evidence" value="ECO:0007669"/>
    <property type="project" value="TreeGrafter"/>
</dbReference>
<comment type="caution">
    <text evidence="8">The sequence shown here is derived from an EMBL/GenBank/DDBJ whole genome shotgun (WGS) entry which is preliminary data.</text>
</comment>
<dbReference type="EMBL" id="PYAX01000007">
    <property type="protein sequence ID" value="PSL54349.1"/>
    <property type="molecule type" value="Genomic_DNA"/>
</dbReference>
<keyword evidence="5 7" id="KW-1133">Transmembrane helix</keyword>